<gene>
    <name evidence="1" type="ORF">Y900_005915</name>
</gene>
<sequence>MHGIWLKSVHNTHSRHTFRRWSALLASLTIATAGVVCPHAAADTSLPPCPQSNPVITPSGTSPQVDCALHSGDLDFAVNYWRVPELPKPGAVKVTVTDRSGAVVQTIDELLEPSTPGGVGLQDLDGDGSQELIIPISRNLLNGANPNTRFAVWRAHEDSRHYERTQMVGQAVYPSGDGYLVTNGGGPASRDLTFYLPTGAGYTLVVVLTIEVLEADPATNKALTVNCRAHQEDGLHAVDMSIRQAEDYFCNSPAAKAIWPDAQRVQIKQWGVFRN</sequence>
<dbReference type="eggNOG" id="ENOG5030QXY">
    <property type="taxonomic scope" value="Bacteria"/>
</dbReference>
<keyword evidence="2" id="KW-1185">Reference proteome</keyword>
<proteinExistence type="predicted"/>
<protein>
    <recommendedName>
        <fullName evidence="3">Alpha integrin</fullName>
    </recommendedName>
</protein>
<comment type="caution">
    <text evidence="1">The sequence shown here is derived from an EMBL/GenBank/DDBJ whole genome shotgun (WGS) entry which is preliminary data.</text>
</comment>
<name>A0A064CIB5_9MYCO</name>
<organism evidence="1 2">
    <name type="scientific">Mycolicibacterium aromaticivorans JS19b1 = JCM 16368</name>
    <dbReference type="NCBI Taxonomy" id="1440774"/>
    <lineage>
        <taxon>Bacteria</taxon>
        <taxon>Bacillati</taxon>
        <taxon>Actinomycetota</taxon>
        <taxon>Actinomycetes</taxon>
        <taxon>Mycobacteriales</taxon>
        <taxon>Mycobacteriaceae</taxon>
        <taxon>Mycolicibacterium</taxon>
    </lineage>
</organism>
<accession>A0A064CIB5</accession>
<dbReference type="Proteomes" id="UP000022835">
    <property type="component" value="Unassembled WGS sequence"/>
</dbReference>
<dbReference type="RefSeq" id="WP_109751027.1">
    <property type="nucleotide sequence ID" value="NZ_JALN02000001.1"/>
</dbReference>
<dbReference type="EMBL" id="JALN02000001">
    <property type="protein sequence ID" value="KDE98488.1"/>
    <property type="molecule type" value="Genomic_DNA"/>
</dbReference>
<reference evidence="1" key="1">
    <citation type="submission" date="2014-05" db="EMBL/GenBank/DDBJ databases">
        <title>Genome sequence of Mycobacterium aromaticivorans strain JS19b1T (= DSM 45407T).</title>
        <authorList>
            <person name="Kwak Y."/>
            <person name="Park G.-S."/>
            <person name="Li Q.X."/>
            <person name="Lee S.-E."/>
            <person name="Shin J.-H."/>
        </authorList>
    </citation>
    <scope>NUCLEOTIDE SEQUENCE [LARGE SCALE GENOMIC DNA]</scope>
    <source>
        <strain evidence="1">JS19b1</strain>
    </source>
</reference>
<dbReference type="OrthoDB" id="4760726at2"/>
<dbReference type="AlphaFoldDB" id="A0A064CIB5"/>
<dbReference type="STRING" id="1440774.Y900_005915"/>
<evidence type="ECO:0000313" key="1">
    <source>
        <dbReference type="EMBL" id="KDE98488.1"/>
    </source>
</evidence>
<evidence type="ECO:0008006" key="3">
    <source>
        <dbReference type="Google" id="ProtNLM"/>
    </source>
</evidence>
<evidence type="ECO:0000313" key="2">
    <source>
        <dbReference type="Proteomes" id="UP000022835"/>
    </source>
</evidence>